<dbReference type="STRING" id="332411.VI06_07485"/>
<dbReference type="RefSeq" id="WP_089084630.1">
    <property type="nucleotide sequence ID" value="NZ_AP018823.1"/>
</dbReference>
<dbReference type="InterPro" id="IPR001647">
    <property type="entry name" value="HTH_TetR"/>
</dbReference>
<dbReference type="InterPro" id="IPR050624">
    <property type="entry name" value="HTH-type_Tx_Regulator"/>
</dbReference>
<dbReference type="KEGG" id="amah:DLM_2872"/>
<keyword evidence="1 2" id="KW-0238">DNA-binding</keyword>
<protein>
    <submittedName>
        <fullName evidence="4">Transcriptional regulator, TetR family</fullName>
    </submittedName>
</protein>
<dbReference type="InterPro" id="IPR009057">
    <property type="entry name" value="Homeodomain-like_sf"/>
</dbReference>
<gene>
    <name evidence="4" type="ORF">DLM_2872</name>
</gene>
<reference evidence="5" key="3">
    <citation type="journal article" date="2017" name="Plant Physiol. Biochem.">
        <title>Differential oxidative and antioxidative response of duckweed Lemna minor toward plant growth promoting/inhibiting bacteria.</title>
        <authorList>
            <person name="Ishizawa H."/>
            <person name="Kuroda M."/>
            <person name="Morikawa M."/>
            <person name="Ike M."/>
        </authorList>
    </citation>
    <scope>NUCLEOTIDE SEQUENCE [LARGE SCALE GENOMIC DNA]</scope>
    <source>
        <strain evidence="5">H3</strain>
    </source>
</reference>
<feature type="domain" description="HTH tetR-type" evidence="3">
    <location>
        <begin position="8"/>
        <end position="68"/>
    </location>
</feature>
<reference evidence="5" key="1">
    <citation type="journal article" date="2017" name="Biotechnol. Biofuels">
        <title>Evaluation of environmental bacterial communities as a factor affecting the growth of duckweed Lemna minor.</title>
        <authorList>
            <person name="Ishizawa H."/>
            <person name="Kuroda M."/>
            <person name="Morikawa M."/>
            <person name="Ike M."/>
        </authorList>
    </citation>
    <scope>NUCLEOTIDE SEQUENCE [LARGE SCALE GENOMIC DNA]</scope>
    <source>
        <strain evidence="5">H3</strain>
    </source>
</reference>
<evidence type="ECO:0000256" key="2">
    <source>
        <dbReference type="PROSITE-ProRule" id="PRU00335"/>
    </source>
</evidence>
<accession>A0A3G9GI08</accession>
<feature type="DNA-binding region" description="H-T-H motif" evidence="2">
    <location>
        <begin position="31"/>
        <end position="50"/>
    </location>
</feature>
<dbReference type="PRINTS" id="PR00455">
    <property type="entry name" value="HTHTETR"/>
</dbReference>
<dbReference type="InterPro" id="IPR025722">
    <property type="entry name" value="TetR"/>
</dbReference>
<reference evidence="4 5" key="2">
    <citation type="journal article" date="2017" name="Genome Announc.">
        <title>Draft genome sequence of Aquitalea magnusonii strain H3, a plant growth-promoting bacterium of duckweed Lemna minor.</title>
        <authorList>
            <person name="Ishizawa H."/>
            <person name="Kuroda M."/>
            <person name="Ike M."/>
        </authorList>
    </citation>
    <scope>NUCLEOTIDE SEQUENCE [LARGE SCALE GENOMIC DNA]</scope>
    <source>
        <strain evidence="4 5">H3</strain>
    </source>
</reference>
<dbReference type="PANTHER" id="PTHR43479:SF12">
    <property type="entry name" value="TRANSCRIPTIONAL REGULATORY PROTEIN"/>
    <property type="match status" value="1"/>
</dbReference>
<dbReference type="EMBL" id="AP018823">
    <property type="protein sequence ID" value="BBF86473.1"/>
    <property type="molecule type" value="Genomic_DNA"/>
</dbReference>
<dbReference type="Proteomes" id="UP000198290">
    <property type="component" value="Chromosome"/>
</dbReference>
<organism evidence="4 5">
    <name type="scientific">Aquitalea magnusonii</name>
    <dbReference type="NCBI Taxonomy" id="332411"/>
    <lineage>
        <taxon>Bacteria</taxon>
        <taxon>Pseudomonadati</taxon>
        <taxon>Pseudomonadota</taxon>
        <taxon>Betaproteobacteria</taxon>
        <taxon>Neisseriales</taxon>
        <taxon>Chromobacteriaceae</taxon>
        <taxon>Aquitalea</taxon>
    </lineage>
</organism>
<dbReference type="Pfam" id="PF00440">
    <property type="entry name" value="TetR_N"/>
    <property type="match status" value="1"/>
</dbReference>
<evidence type="ECO:0000256" key="1">
    <source>
        <dbReference type="ARBA" id="ARBA00023125"/>
    </source>
</evidence>
<sequence>MSRKESKSPTFDRIVEASLQLFNQQGERSVTTNHIARYLNISTGNLYYHFACKEDIINELYRRYSKGMADYLNAAGELSVNASIEGLVSLLEKVLRHLWTFRFIPQSISSLFSVNQSLQESYSKIEAGLISRGVEKLFFKLRDQGMLEGDDVQIGFLARNFQLLQTGWIARPDIAKCPQEAQTVAREGCLSLLYFLDPYVSSRFRQPFERVLAGMAPAQPQTMPA</sequence>
<evidence type="ECO:0000313" key="5">
    <source>
        <dbReference type="Proteomes" id="UP000198290"/>
    </source>
</evidence>
<dbReference type="AlphaFoldDB" id="A0A3G9GI08"/>
<dbReference type="PANTHER" id="PTHR43479">
    <property type="entry name" value="ACREF/ENVCD OPERON REPRESSOR-RELATED"/>
    <property type="match status" value="1"/>
</dbReference>
<evidence type="ECO:0000313" key="4">
    <source>
        <dbReference type="EMBL" id="BBF86473.1"/>
    </source>
</evidence>
<dbReference type="GO" id="GO:0003677">
    <property type="term" value="F:DNA binding"/>
    <property type="evidence" value="ECO:0007669"/>
    <property type="project" value="UniProtKB-UniRule"/>
</dbReference>
<dbReference type="SUPFAM" id="SSF46689">
    <property type="entry name" value="Homeodomain-like"/>
    <property type="match status" value="1"/>
</dbReference>
<dbReference type="Pfam" id="PF13972">
    <property type="entry name" value="TetR"/>
    <property type="match status" value="1"/>
</dbReference>
<name>A0A3G9GI08_9NEIS</name>
<dbReference type="PROSITE" id="PS50977">
    <property type="entry name" value="HTH_TETR_2"/>
    <property type="match status" value="1"/>
</dbReference>
<keyword evidence="5" id="KW-1185">Reference proteome</keyword>
<dbReference type="Gene3D" id="1.10.357.10">
    <property type="entry name" value="Tetracycline Repressor, domain 2"/>
    <property type="match status" value="1"/>
</dbReference>
<evidence type="ECO:0000259" key="3">
    <source>
        <dbReference type="PROSITE" id="PS50977"/>
    </source>
</evidence>
<proteinExistence type="predicted"/>